<comment type="caution">
    <text evidence="4">The sequence shown here is derived from an EMBL/GenBank/DDBJ whole genome shotgun (WGS) entry which is preliminary data.</text>
</comment>
<evidence type="ECO:0000256" key="2">
    <source>
        <dbReference type="RuleBase" id="RU003616"/>
    </source>
</evidence>
<evidence type="ECO:0000313" key="4">
    <source>
        <dbReference type="EMBL" id="MEM5498432.1"/>
    </source>
</evidence>
<dbReference type="PANTHER" id="PTHR11527">
    <property type="entry name" value="HEAT-SHOCK PROTEIN 20 FAMILY MEMBER"/>
    <property type="match status" value="1"/>
</dbReference>
<evidence type="ECO:0000259" key="3">
    <source>
        <dbReference type="PROSITE" id="PS01031"/>
    </source>
</evidence>
<organism evidence="4 5">
    <name type="scientific">Paraglaciecola mesophila</name>
    <dbReference type="NCBI Taxonomy" id="197222"/>
    <lineage>
        <taxon>Bacteria</taxon>
        <taxon>Pseudomonadati</taxon>
        <taxon>Pseudomonadota</taxon>
        <taxon>Gammaproteobacteria</taxon>
        <taxon>Alteromonadales</taxon>
        <taxon>Alteromonadaceae</taxon>
        <taxon>Paraglaciecola</taxon>
    </lineage>
</organism>
<dbReference type="Proteomes" id="UP001461163">
    <property type="component" value="Unassembled WGS sequence"/>
</dbReference>
<dbReference type="SUPFAM" id="SSF49764">
    <property type="entry name" value="HSP20-like chaperones"/>
    <property type="match status" value="1"/>
</dbReference>
<dbReference type="Pfam" id="PF00011">
    <property type="entry name" value="HSP20"/>
    <property type="match status" value="1"/>
</dbReference>
<evidence type="ECO:0000256" key="1">
    <source>
        <dbReference type="PROSITE-ProRule" id="PRU00285"/>
    </source>
</evidence>
<keyword evidence="5" id="KW-1185">Reference proteome</keyword>
<reference evidence="4 5" key="1">
    <citation type="submission" date="2024-03" db="EMBL/GenBank/DDBJ databases">
        <title>Community enrichment and isolation of bacterial strains for fucoidan degradation.</title>
        <authorList>
            <person name="Sichert A."/>
        </authorList>
    </citation>
    <scope>NUCLEOTIDE SEQUENCE [LARGE SCALE GENOMIC DNA]</scope>
    <source>
        <strain evidence="4 5">AS12</strain>
    </source>
</reference>
<feature type="domain" description="SHSP" evidence="3">
    <location>
        <begin position="51"/>
        <end position="165"/>
    </location>
</feature>
<sequence>MSNINLTNRSTDKKPSGQFPHLFGQHFLDDFVQNFSSHFPFVRETPAKGDSKLDFVDPKVDITENKKAYTLTAELPGLDNDDITLDLSDGILTLSGQKNYENEADKDDNIHMMERSYGSFQRSFSLPVSVDQDAIKAEFKKGLLKVTLPKSVKAQELQRKIEISG</sequence>
<dbReference type="CDD" id="cd06464">
    <property type="entry name" value="ACD_sHsps-like"/>
    <property type="match status" value="1"/>
</dbReference>
<dbReference type="EMBL" id="JBBMQS010000007">
    <property type="protein sequence ID" value="MEM5498432.1"/>
    <property type="molecule type" value="Genomic_DNA"/>
</dbReference>
<dbReference type="InterPro" id="IPR002068">
    <property type="entry name" value="A-crystallin/Hsp20_dom"/>
</dbReference>
<gene>
    <name evidence="4" type="ORF">WNY77_13570</name>
</gene>
<protein>
    <submittedName>
        <fullName evidence="4">Hsp20/alpha crystallin family protein</fullName>
    </submittedName>
</protein>
<dbReference type="PROSITE" id="PS01031">
    <property type="entry name" value="SHSP"/>
    <property type="match status" value="1"/>
</dbReference>
<dbReference type="InterPro" id="IPR031107">
    <property type="entry name" value="Small_HSP"/>
</dbReference>
<proteinExistence type="inferred from homology"/>
<name>A0ABU9SX60_9ALTE</name>
<comment type="similarity">
    <text evidence="1 2">Belongs to the small heat shock protein (HSP20) family.</text>
</comment>
<dbReference type="Gene3D" id="2.60.40.790">
    <property type="match status" value="1"/>
</dbReference>
<dbReference type="RefSeq" id="WP_342882020.1">
    <property type="nucleotide sequence ID" value="NZ_JBBMQS010000007.1"/>
</dbReference>
<evidence type="ECO:0000313" key="5">
    <source>
        <dbReference type="Proteomes" id="UP001461163"/>
    </source>
</evidence>
<accession>A0ABU9SX60</accession>
<dbReference type="InterPro" id="IPR008978">
    <property type="entry name" value="HSP20-like_chaperone"/>
</dbReference>